<feature type="domain" description="STAS" evidence="3">
    <location>
        <begin position="8"/>
        <end position="117"/>
    </location>
</feature>
<dbReference type="EMBL" id="RBXR01000001">
    <property type="protein sequence ID" value="RKT74864.1"/>
    <property type="molecule type" value="Genomic_DNA"/>
</dbReference>
<organism evidence="4 5">
    <name type="scientific">Saccharothrix variisporea</name>
    <dbReference type="NCBI Taxonomy" id="543527"/>
    <lineage>
        <taxon>Bacteria</taxon>
        <taxon>Bacillati</taxon>
        <taxon>Actinomycetota</taxon>
        <taxon>Actinomycetes</taxon>
        <taxon>Pseudonocardiales</taxon>
        <taxon>Pseudonocardiaceae</taxon>
        <taxon>Saccharothrix</taxon>
    </lineage>
</organism>
<sequence length="123" mass="12987">MVDPVAGVTATITLHRSVSVVVVRGEVDAATVPVVHTALSAELDRHPRRLVVDLTGVEFIDPTGLRLLADTTQRGERSGTAVAVSASHLAVLRPMRLTGLDQAMTVRGSVDEAVTELLARRSG</sequence>
<evidence type="ECO:0000313" key="5">
    <source>
        <dbReference type="Proteomes" id="UP000272729"/>
    </source>
</evidence>
<dbReference type="PROSITE" id="PS50801">
    <property type="entry name" value="STAS"/>
    <property type="match status" value="1"/>
</dbReference>
<dbReference type="PANTHER" id="PTHR33495">
    <property type="entry name" value="ANTI-SIGMA FACTOR ANTAGONIST TM_1081-RELATED-RELATED"/>
    <property type="match status" value="1"/>
</dbReference>
<keyword evidence="5" id="KW-1185">Reference proteome</keyword>
<gene>
    <name evidence="4" type="ORF">DFJ66_8238</name>
</gene>
<name>A0A495XPN1_9PSEU</name>
<evidence type="ECO:0000259" key="3">
    <source>
        <dbReference type="PROSITE" id="PS50801"/>
    </source>
</evidence>
<proteinExistence type="inferred from homology"/>
<dbReference type="InterPro" id="IPR002645">
    <property type="entry name" value="STAS_dom"/>
</dbReference>
<dbReference type="CDD" id="cd07043">
    <property type="entry name" value="STAS_anti-anti-sigma_factors"/>
    <property type="match status" value="1"/>
</dbReference>
<evidence type="ECO:0000256" key="1">
    <source>
        <dbReference type="ARBA" id="ARBA00009013"/>
    </source>
</evidence>
<protein>
    <recommendedName>
        <fullName evidence="2">Anti-sigma factor antagonist</fullName>
    </recommendedName>
</protein>
<dbReference type="SUPFAM" id="SSF52091">
    <property type="entry name" value="SpoIIaa-like"/>
    <property type="match status" value="1"/>
</dbReference>
<dbReference type="InterPro" id="IPR003658">
    <property type="entry name" value="Anti-sigma_ant"/>
</dbReference>
<reference evidence="4 5" key="1">
    <citation type="submission" date="2018-10" db="EMBL/GenBank/DDBJ databases">
        <title>Sequencing the genomes of 1000 actinobacteria strains.</title>
        <authorList>
            <person name="Klenk H.-P."/>
        </authorList>
    </citation>
    <scope>NUCLEOTIDE SEQUENCE [LARGE SCALE GENOMIC DNA]</scope>
    <source>
        <strain evidence="4 5">DSM 43911</strain>
    </source>
</reference>
<evidence type="ECO:0000256" key="2">
    <source>
        <dbReference type="RuleBase" id="RU003749"/>
    </source>
</evidence>
<dbReference type="Pfam" id="PF01740">
    <property type="entry name" value="STAS"/>
    <property type="match status" value="1"/>
</dbReference>
<dbReference type="Gene3D" id="3.30.750.24">
    <property type="entry name" value="STAS domain"/>
    <property type="match status" value="1"/>
</dbReference>
<dbReference type="PANTHER" id="PTHR33495:SF2">
    <property type="entry name" value="ANTI-SIGMA FACTOR ANTAGONIST TM_1081-RELATED"/>
    <property type="match status" value="1"/>
</dbReference>
<comment type="similarity">
    <text evidence="1 2">Belongs to the anti-sigma-factor antagonist family.</text>
</comment>
<dbReference type="AlphaFoldDB" id="A0A495XPN1"/>
<dbReference type="Proteomes" id="UP000272729">
    <property type="component" value="Unassembled WGS sequence"/>
</dbReference>
<accession>A0A495XPN1</accession>
<dbReference type="NCBIfam" id="TIGR00377">
    <property type="entry name" value="ant_ant_sig"/>
    <property type="match status" value="1"/>
</dbReference>
<dbReference type="GO" id="GO:0043856">
    <property type="term" value="F:anti-sigma factor antagonist activity"/>
    <property type="evidence" value="ECO:0007669"/>
    <property type="project" value="InterPro"/>
</dbReference>
<evidence type="ECO:0000313" key="4">
    <source>
        <dbReference type="EMBL" id="RKT74864.1"/>
    </source>
</evidence>
<dbReference type="InterPro" id="IPR036513">
    <property type="entry name" value="STAS_dom_sf"/>
</dbReference>
<comment type="caution">
    <text evidence="4">The sequence shown here is derived from an EMBL/GenBank/DDBJ whole genome shotgun (WGS) entry which is preliminary data.</text>
</comment>